<reference evidence="3" key="1">
    <citation type="journal article" date="2004" name="Nature">
        <title>Genome duplication in the teleost fish Tetraodon nigroviridis reveals the early vertebrate proto-karyotype.</title>
        <authorList>
            <person name="Jaillon O."/>
            <person name="Aury J.-M."/>
            <person name="Brunet F."/>
            <person name="Petit J.-L."/>
            <person name="Stange-Thomann N."/>
            <person name="Mauceli E."/>
            <person name="Bouneau L."/>
            <person name="Fischer C."/>
            <person name="Ozouf-Costaz C."/>
            <person name="Bernot A."/>
            <person name="Nicaud S."/>
            <person name="Jaffe D."/>
            <person name="Fisher S."/>
            <person name="Lutfalla G."/>
            <person name="Dossat C."/>
            <person name="Segurens B."/>
            <person name="Dasilva C."/>
            <person name="Salanoubat M."/>
            <person name="Levy M."/>
            <person name="Boudet N."/>
            <person name="Castellano S."/>
            <person name="Anthouard V."/>
            <person name="Jubin C."/>
            <person name="Castelli V."/>
            <person name="Katinka M."/>
            <person name="Vacherie B."/>
            <person name="Biemont C."/>
            <person name="Skalli Z."/>
            <person name="Cattolico L."/>
            <person name="Poulain J."/>
            <person name="De Berardinis V."/>
            <person name="Cruaud C."/>
            <person name="Duprat S."/>
            <person name="Brottier P."/>
            <person name="Coutanceau J.-P."/>
            <person name="Gouzy J."/>
            <person name="Parra G."/>
            <person name="Lardier G."/>
            <person name="Chapple C."/>
            <person name="McKernan K.J."/>
            <person name="McEwan P."/>
            <person name="Bosak S."/>
            <person name="Kellis M."/>
            <person name="Volff J.-N."/>
            <person name="Guigo R."/>
            <person name="Zody M.C."/>
            <person name="Mesirov J."/>
            <person name="Lindblad-Toh K."/>
            <person name="Birren B."/>
            <person name="Nusbaum C."/>
            <person name="Kahn D."/>
            <person name="Robinson-Rechavi M."/>
            <person name="Laudet V."/>
            <person name="Schachter V."/>
            <person name="Quetier F."/>
            <person name="Saurin W."/>
            <person name="Scarpelli C."/>
            <person name="Wincker P."/>
            <person name="Lander E.S."/>
            <person name="Weissenbach J."/>
            <person name="Roest Crollius H."/>
        </authorList>
    </citation>
    <scope>NUCLEOTIDE SEQUENCE [LARGE SCALE GENOMIC DNA]</scope>
</reference>
<dbReference type="InParanoid" id="H3C4B3"/>
<organism evidence="2 3">
    <name type="scientific">Tetraodon nigroviridis</name>
    <name type="common">Spotted green pufferfish</name>
    <name type="synonym">Chelonodon nigroviridis</name>
    <dbReference type="NCBI Taxonomy" id="99883"/>
    <lineage>
        <taxon>Eukaryota</taxon>
        <taxon>Metazoa</taxon>
        <taxon>Chordata</taxon>
        <taxon>Craniata</taxon>
        <taxon>Vertebrata</taxon>
        <taxon>Euteleostomi</taxon>
        <taxon>Actinopterygii</taxon>
        <taxon>Neopterygii</taxon>
        <taxon>Teleostei</taxon>
        <taxon>Neoteleostei</taxon>
        <taxon>Acanthomorphata</taxon>
        <taxon>Eupercaria</taxon>
        <taxon>Tetraodontiformes</taxon>
        <taxon>Tetradontoidea</taxon>
        <taxon>Tetraodontidae</taxon>
        <taxon>Tetraodon</taxon>
    </lineage>
</organism>
<reference evidence="2" key="3">
    <citation type="submission" date="2025-09" db="UniProtKB">
        <authorList>
            <consortium name="Ensembl"/>
        </authorList>
    </citation>
    <scope>IDENTIFICATION</scope>
</reference>
<keyword evidence="3" id="KW-1185">Reference proteome</keyword>
<proteinExistence type="predicted"/>
<sequence>VSVRLRNAALKSAEIPEQSAARRSSHTVALLICAVDASLLPPTKLDLGAPLQAPEPPKSQNKHRSGSARRMTRNGQQASALILTGTLCALRSALPWRSCMSHKNSWQFSRGSSRHRQ</sequence>
<protein>
    <submittedName>
        <fullName evidence="2">Uncharacterized protein</fullName>
    </submittedName>
</protein>
<reference evidence="2" key="2">
    <citation type="submission" date="2025-08" db="UniProtKB">
        <authorList>
            <consortium name="Ensembl"/>
        </authorList>
    </citation>
    <scope>IDENTIFICATION</scope>
</reference>
<feature type="region of interest" description="Disordered" evidence="1">
    <location>
        <begin position="45"/>
        <end position="76"/>
    </location>
</feature>
<accession>H3C4B3</accession>
<evidence type="ECO:0000256" key="1">
    <source>
        <dbReference type="SAM" id="MobiDB-lite"/>
    </source>
</evidence>
<dbReference type="Ensembl" id="ENSTNIT00000003064.1">
    <property type="protein sequence ID" value="ENSTNIP00000003082.1"/>
    <property type="gene ID" value="ENSTNIG00000000380.1"/>
</dbReference>
<name>H3C4B3_TETNG</name>
<dbReference type="HOGENOM" id="CLU_2090401_0_0_1"/>
<evidence type="ECO:0000313" key="3">
    <source>
        <dbReference type="Proteomes" id="UP000007303"/>
    </source>
</evidence>
<dbReference type="AlphaFoldDB" id="H3C4B3"/>
<dbReference type="Proteomes" id="UP000007303">
    <property type="component" value="Unassembled WGS sequence"/>
</dbReference>
<feature type="compositionally biased region" description="Basic residues" evidence="1">
    <location>
        <begin position="60"/>
        <end position="72"/>
    </location>
</feature>
<evidence type="ECO:0000313" key="2">
    <source>
        <dbReference type="Ensembl" id="ENSTNIP00000003082.1"/>
    </source>
</evidence>